<keyword evidence="2" id="KW-1185">Reference proteome</keyword>
<evidence type="ECO:0000313" key="2">
    <source>
        <dbReference type="Proteomes" id="UP001420932"/>
    </source>
</evidence>
<comment type="caution">
    <text evidence="1">The sequence shown here is derived from an EMBL/GenBank/DDBJ whole genome shotgun (WGS) entry which is preliminary data.</text>
</comment>
<sequence length="114" mass="12564">MACCRMNYLHSKWSFMKGKSEKNLLAKRKHANSSKRCGGFLTGGTLDKLQATHGSGYMCQIEGSTTGTPAKEGLFINLEEGAPMLLALSILAKHCNVIALLFHFKLKCHLSLYD</sequence>
<dbReference type="Proteomes" id="UP001420932">
    <property type="component" value="Unassembled WGS sequence"/>
</dbReference>
<gene>
    <name evidence="1" type="ORF">Syun_026279</name>
</gene>
<proteinExistence type="predicted"/>
<name>A0AAP0F242_9MAGN</name>
<dbReference type="AlphaFoldDB" id="A0AAP0F242"/>
<organism evidence="1 2">
    <name type="scientific">Stephania yunnanensis</name>
    <dbReference type="NCBI Taxonomy" id="152371"/>
    <lineage>
        <taxon>Eukaryota</taxon>
        <taxon>Viridiplantae</taxon>
        <taxon>Streptophyta</taxon>
        <taxon>Embryophyta</taxon>
        <taxon>Tracheophyta</taxon>
        <taxon>Spermatophyta</taxon>
        <taxon>Magnoliopsida</taxon>
        <taxon>Ranunculales</taxon>
        <taxon>Menispermaceae</taxon>
        <taxon>Menispermoideae</taxon>
        <taxon>Cissampelideae</taxon>
        <taxon>Stephania</taxon>
    </lineage>
</organism>
<protein>
    <submittedName>
        <fullName evidence="1">Uncharacterized protein</fullName>
    </submittedName>
</protein>
<reference evidence="1 2" key="1">
    <citation type="submission" date="2024-01" db="EMBL/GenBank/DDBJ databases">
        <title>Genome assemblies of Stephania.</title>
        <authorList>
            <person name="Yang L."/>
        </authorList>
    </citation>
    <scope>NUCLEOTIDE SEQUENCE [LARGE SCALE GENOMIC DNA]</scope>
    <source>
        <strain evidence="1">YNDBR</strain>
        <tissue evidence="1">Leaf</tissue>
    </source>
</reference>
<evidence type="ECO:0000313" key="1">
    <source>
        <dbReference type="EMBL" id="KAK9099234.1"/>
    </source>
</evidence>
<dbReference type="EMBL" id="JBBNAF010000011">
    <property type="protein sequence ID" value="KAK9099234.1"/>
    <property type="molecule type" value="Genomic_DNA"/>
</dbReference>
<accession>A0AAP0F242</accession>